<dbReference type="SUPFAM" id="SSF51261">
    <property type="entry name" value="Duplicated hybrid motif"/>
    <property type="match status" value="1"/>
</dbReference>
<gene>
    <name evidence="5" type="ORF">DPM33_19305</name>
</gene>
<feature type="chain" id="PRO_5016356429" evidence="3">
    <location>
        <begin position="28"/>
        <end position="502"/>
    </location>
</feature>
<feature type="region of interest" description="Disordered" evidence="2">
    <location>
        <begin position="55"/>
        <end position="116"/>
    </location>
</feature>
<protein>
    <submittedName>
        <fullName evidence="5">Peptigoglycan-binding protein LysM</fullName>
    </submittedName>
</protein>
<evidence type="ECO:0000313" key="5">
    <source>
        <dbReference type="EMBL" id="RAZ89112.1"/>
    </source>
</evidence>
<evidence type="ECO:0000256" key="1">
    <source>
        <dbReference type="ARBA" id="ARBA00038420"/>
    </source>
</evidence>
<dbReference type="AlphaFoldDB" id="A0A330HNH3"/>
<keyword evidence="3" id="KW-0732">Signal</keyword>
<reference evidence="6" key="1">
    <citation type="submission" date="2018-06" db="EMBL/GenBank/DDBJ databases">
        <authorList>
            <person name="Helene L.C."/>
            <person name="Dall'Agnol R."/>
            <person name="Delamuta J.R."/>
            <person name="Hungria M."/>
        </authorList>
    </citation>
    <scope>NUCLEOTIDE SEQUENCE [LARGE SCALE GENOMIC DNA]</scope>
    <source>
        <strain evidence="6">AC99b</strain>
    </source>
</reference>
<dbReference type="PANTHER" id="PTHR21666:SF263">
    <property type="entry name" value="MUREIN HYDROLASE ACTIVATOR NLPD"/>
    <property type="match status" value="1"/>
</dbReference>
<dbReference type="SUPFAM" id="SSF54106">
    <property type="entry name" value="LysM domain"/>
    <property type="match status" value="2"/>
</dbReference>
<dbReference type="PANTHER" id="PTHR21666">
    <property type="entry name" value="PEPTIDASE-RELATED"/>
    <property type="match status" value="1"/>
</dbReference>
<feature type="domain" description="LysM" evidence="4">
    <location>
        <begin position="154"/>
        <end position="198"/>
    </location>
</feature>
<feature type="compositionally biased region" description="Polar residues" evidence="2">
    <location>
        <begin position="77"/>
        <end position="87"/>
    </location>
</feature>
<dbReference type="SMART" id="SM00257">
    <property type="entry name" value="LysM"/>
    <property type="match status" value="2"/>
</dbReference>
<dbReference type="PROSITE" id="PS51257">
    <property type="entry name" value="PROKAR_LIPOPROTEIN"/>
    <property type="match status" value="1"/>
</dbReference>
<accession>A0A330HNH3</accession>
<dbReference type="EMBL" id="QMBP01000009">
    <property type="protein sequence ID" value="RAZ89112.1"/>
    <property type="molecule type" value="Genomic_DNA"/>
</dbReference>
<feature type="domain" description="LysM" evidence="4">
    <location>
        <begin position="274"/>
        <end position="317"/>
    </location>
</feature>
<dbReference type="Gene3D" id="2.70.70.10">
    <property type="entry name" value="Glucose Permease (Domain IIA)"/>
    <property type="match status" value="1"/>
</dbReference>
<proteinExistence type="inferred from homology"/>
<evidence type="ECO:0000256" key="2">
    <source>
        <dbReference type="SAM" id="MobiDB-lite"/>
    </source>
</evidence>
<dbReference type="GO" id="GO:0004222">
    <property type="term" value="F:metalloendopeptidase activity"/>
    <property type="evidence" value="ECO:0007669"/>
    <property type="project" value="TreeGrafter"/>
</dbReference>
<dbReference type="InterPro" id="IPR036779">
    <property type="entry name" value="LysM_dom_sf"/>
</dbReference>
<feature type="region of interest" description="Disordered" evidence="2">
    <location>
        <begin position="212"/>
        <end position="278"/>
    </location>
</feature>
<dbReference type="CDD" id="cd00118">
    <property type="entry name" value="LysM"/>
    <property type="match status" value="2"/>
</dbReference>
<evidence type="ECO:0000259" key="4">
    <source>
        <dbReference type="PROSITE" id="PS51782"/>
    </source>
</evidence>
<comment type="similarity">
    <text evidence="1">Belongs to the E.coli NlpD/Haemophilus LppB family.</text>
</comment>
<evidence type="ECO:0000313" key="6">
    <source>
        <dbReference type="Proteomes" id="UP000251558"/>
    </source>
</evidence>
<dbReference type="RefSeq" id="WP_112099026.1">
    <property type="nucleotide sequence ID" value="NZ_QMBP01000009.1"/>
</dbReference>
<dbReference type="InterPro" id="IPR050570">
    <property type="entry name" value="Cell_wall_metabolism_enzyme"/>
</dbReference>
<reference evidence="5 6" key="2">
    <citation type="submission" date="2018-07" db="EMBL/GenBank/DDBJ databases">
        <title>Diversity of Mesorhizobium strains in Brazil.</title>
        <authorList>
            <person name="Helene L.C.F."/>
            <person name="Dall'Agnol R."/>
            <person name="Delamuta J.R.M."/>
            <person name="Hungria M."/>
        </authorList>
    </citation>
    <scope>NUCLEOTIDE SEQUENCE [LARGE SCALE GENOMIC DNA]</scope>
    <source>
        <strain evidence="5 6">AC99b</strain>
    </source>
</reference>
<dbReference type="Pfam" id="PF01551">
    <property type="entry name" value="Peptidase_M23"/>
    <property type="match status" value="1"/>
</dbReference>
<dbReference type="InterPro" id="IPR018392">
    <property type="entry name" value="LysM"/>
</dbReference>
<dbReference type="Proteomes" id="UP000251558">
    <property type="component" value="Unassembled WGS sequence"/>
</dbReference>
<name>A0A330HNH3_9HYPH</name>
<organism evidence="5 6">
    <name type="scientific">Mesorhizobium hawassense</name>
    <dbReference type="NCBI Taxonomy" id="1209954"/>
    <lineage>
        <taxon>Bacteria</taxon>
        <taxon>Pseudomonadati</taxon>
        <taxon>Pseudomonadota</taxon>
        <taxon>Alphaproteobacteria</taxon>
        <taxon>Hyphomicrobiales</taxon>
        <taxon>Phyllobacteriaceae</taxon>
        <taxon>Mesorhizobium</taxon>
    </lineage>
</organism>
<dbReference type="PROSITE" id="PS51782">
    <property type="entry name" value="LYSM"/>
    <property type="match status" value="2"/>
</dbReference>
<dbReference type="InterPro" id="IPR016047">
    <property type="entry name" value="M23ase_b-sheet_dom"/>
</dbReference>
<comment type="caution">
    <text evidence="5">The sequence shown here is derived from an EMBL/GenBank/DDBJ whole genome shotgun (WGS) entry which is preliminary data.</text>
</comment>
<feature type="compositionally biased region" description="Low complexity" evidence="2">
    <location>
        <begin position="100"/>
        <end position="116"/>
    </location>
</feature>
<sequence length="502" mass="51600">MQFNHLKANRRNLARGCAVLMIAGAAAGCSSQSMRFNGVDDVFTSSTNNQRAIINKQNADQPYPGDTVAPAPVDGAHTQSVSRSSLEPVTAQQLPPPSAPAAAKPMRTASAPAPALAPAPHLDRTATGTVAPAKPFKTAEPDAVRNASATPHATEIVVRDGETLSGLAAHYHVPADAIAKVNGIDPKKGIRSGQKIVIPAYAYSSKAESKVAEGKPANAPKQPAPEKVAVLPQQPKVKDGKAAAQVDTSAAATGSKNPKRTSQVAEAKPAGAGGTYTVQQGDSLSSIARKTGVGTTALKQANGMKDGLLKIGQTLKVPAGGTVQVAAAKPAAAKPAIDPVTTATTPPAAKTTETLASYTPPKKDVKVIQQAEDDNAEAPDATGIGKMRWPVRGRVISGFGSGKDGVDIAVPEGTPIKAAENGVVIYAGDGLKEFGNTVLVRHENGLVTVYGHASSIEVQRGQKVKRGQEIALSGMSGTTDSPKLHFEVRKNSAPVDPTGYLE</sequence>
<dbReference type="Pfam" id="PF01476">
    <property type="entry name" value="LysM"/>
    <property type="match status" value="2"/>
</dbReference>
<dbReference type="OrthoDB" id="9795421at2"/>
<dbReference type="CDD" id="cd12797">
    <property type="entry name" value="M23_peptidase"/>
    <property type="match status" value="1"/>
</dbReference>
<feature type="compositionally biased region" description="Polar residues" evidence="2">
    <location>
        <begin position="254"/>
        <end position="264"/>
    </location>
</feature>
<feature type="signal peptide" evidence="3">
    <location>
        <begin position="1"/>
        <end position="27"/>
    </location>
</feature>
<dbReference type="InterPro" id="IPR011055">
    <property type="entry name" value="Dup_hybrid_motif"/>
</dbReference>
<feature type="compositionally biased region" description="Low complexity" evidence="2">
    <location>
        <begin position="242"/>
        <end position="252"/>
    </location>
</feature>
<keyword evidence="6" id="KW-1185">Reference proteome</keyword>
<evidence type="ECO:0000256" key="3">
    <source>
        <dbReference type="SAM" id="SignalP"/>
    </source>
</evidence>
<dbReference type="Gene3D" id="3.10.350.10">
    <property type="entry name" value="LysM domain"/>
    <property type="match status" value="2"/>
</dbReference>